<dbReference type="InterPro" id="IPR013216">
    <property type="entry name" value="Methyltransf_11"/>
</dbReference>
<proteinExistence type="predicted"/>
<dbReference type="Proteomes" id="UP001597557">
    <property type="component" value="Unassembled WGS sequence"/>
</dbReference>
<dbReference type="Pfam" id="PF08241">
    <property type="entry name" value="Methyltransf_11"/>
    <property type="match status" value="1"/>
</dbReference>
<dbReference type="RefSeq" id="WP_377186235.1">
    <property type="nucleotide sequence ID" value="NZ_JBHUPD010000002.1"/>
</dbReference>
<keyword evidence="2" id="KW-0489">Methyltransferase</keyword>
<dbReference type="InterPro" id="IPR029063">
    <property type="entry name" value="SAM-dependent_MTases_sf"/>
</dbReference>
<dbReference type="GO" id="GO:0032259">
    <property type="term" value="P:methylation"/>
    <property type="evidence" value="ECO:0007669"/>
    <property type="project" value="UniProtKB-KW"/>
</dbReference>
<dbReference type="SUPFAM" id="SSF53335">
    <property type="entry name" value="S-adenosyl-L-methionine-dependent methyltransferases"/>
    <property type="match status" value="1"/>
</dbReference>
<gene>
    <name evidence="2" type="ORF">ACFS5N_13310</name>
</gene>
<reference evidence="3" key="1">
    <citation type="journal article" date="2019" name="Int. J. Syst. Evol. Microbiol.">
        <title>The Global Catalogue of Microorganisms (GCM) 10K type strain sequencing project: providing services to taxonomists for standard genome sequencing and annotation.</title>
        <authorList>
            <consortium name="The Broad Institute Genomics Platform"/>
            <consortium name="The Broad Institute Genome Sequencing Center for Infectious Disease"/>
            <person name="Wu L."/>
            <person name="Ma J."/>
        </authorList>
    </citation>
    <scope>NUCLEOTIDE SEQUENCE [LARGE SCALE GENOMIC DNA]</scope>
    <source>
        <strain evidence="3">KCTC 22437</strain>
    </source>
</reference>
<evidence type="ECO:0000313" key="2">
    <source>
        <dbReference type="EMBL" id="MFD2873457.1"/>
    </source>
</evidence>
<comment type="caution">
    <text evidence="2">The sequence shown here is derived from an EMBL/GenBank/DDBJ whole genome shotgun (WGS) entry which is preliminary data.</text>
</comment>
<dbReference type="CDD" id="cd02440">
    <property type="entry name" value="AdoMet_MTases"/>
    <property type="match status" value="1"/>
</dbReference>
<dbReference type="Gene3D" id="3.40.50.150">
    <property type="entry name" value="Vaccinia Virus protein VP39"/>
    <property type="match status" value="1"/>
</dbReference>
<organism evidence="2 3">
    <name type="scientific">Mucilaginibacter ximonensis</name>
    <dbReference type="NCBI Taxonomy" id="538021"/>
    <lineage>
        <taxon>Bacteria</taxon>
        <taxon>Pseudomonadati</taxon>
        <taxon>Bacteroidota</taxon>
        <taxon>Sphingobacteriia</taxon>
        <taxon>Sphingobacteriales</taxon>
        <taxon>Sphingobacteriaceae</taxon>
        <taxon>Mucilaginibacter</taxon>
    </lineage>
</organism>
<keyword evidence="2" id="KW-0808">Transferase</keyword>
<dbReference type="EMBL" id="JBHUPD010000002">
    <property type="protein sequence ID" value="MFD2873457.1"/>
    <property type="molecule type" value="Genomic_DNA"/>
</dbReference>
<keyword evidence="3" id="KW-1185">Reference proteome</keyword>
<dbReference type="GO" id="GO:0008168">
    <property type="term" value="F:methyltransferase activity"/>
    <property type="evidence" value="ECO:0007669"/>
    <property type="project" value="UniProtKB-KW"/>
</dbReference>
<protein>
    <submittedName>
        <fullName evidence="2">Class I SAM-dependent methyltransferase</fullName>
        <ecNumber evidence="2">2.1.1.-</ecNumber>
    </submittedName>
</protein>
<name>A0ABW5YDV4_9SPHI</name>
<dbReference type="EC" id="2.1.1.-" evidence="2"/>
<evidence type="ECO:0000313" key="3">
    <source>
        <dbReference type="Proteomes" id="UP001597557"/>
    </source>
</evidence>
<evidence type="ECO:0000259" key="1">
    <source>
        <dbReference type="Pfam" id="PF08241"/>
    </source>
</evidence>
<accession>A0ABW5YDV4</accession>
<feature type="domain" description="Methyltransferase type 11" evidence="1">
    <location>
        <begin position="44"/>
        <end position="127"/>
    </location>
</feature>
<sequence length="240" mass="27192">MREENLNRLNCLQINTDHIWFLHYHSYHKSLEAALVNNAKGKLLDIGCGNKPYLDVVTPYITDYIGCDIVQSSKNCVDILSPANNIPLQNETFDTVISTQTIEHVEDHQGLVNEAYRLLVPGGAFILSGPMYWPLHEEPYDFFRFTKHGFVYILENAGFEIKSIESNGGKWAVAGQAFLHALHPDIYHIKGIKGKVARLLLRAFGGIRGINRFFLSLDDRTGDFSNTMNYVVVATKSKRF</sequence>